<proteinExistence type="inferred from homology"/>
<dbReference type="PANTHER" id="PTHR24388">
    <property type="entry name" value="ZINC FINGER PROTEIN"/>
    <property type="match status" value="1"/>
</dbReference>
<dbReference type="InterPro" id="IPR050527">
    <property type="entry name" value="Snail/Krueppel_Znf"/>
</dbReference>
<evidence type="ECO:0000313" key="11">
    <source>
        <dbReference type="Proteomes" id="UP000752696"/>
    </source>
</evidence>
<evidence type="ECO:0000256" key="3">
    <source>
        <dbReference type="ARBA" id="ARBA00022771"/>
    </source>
</evidence>
<keyword evidence="1" id="KW-0479">Metal-binding</keyword>
<dbReference type="Gene3D" id="3.30.160.60">
    <property type="entry name" value="Classic Zinc Finger"/>
    <property type="match status" value="2"/>
</dbReference>
<feature type="region of interest" description="Disordered" evidence="8">
    <location>
        <begin position="407"/>
        <end position="441"/>
    </location>
</feature>
<dbReference type="GO" id="GO:0008270">
    <property type="term" value="F:zinc ion binding"/>
    <property type="evidence" value="ECO:0007669"/>
    <property type="project" value="UniProtKB-KW"/>
</dbReference>
<dbReference type="PROSITE" id="PS50157">
    <property type="entry name" value="ZINC_FINGER_C2H2_2"/>
    <property type="match status" value="2"/>
</dbReference>
<feature type="compositionally biased region" description="Polar residues" evidence="8">
    <location>
        <begin position="190"/>
        <end position="205"/>
    </location>
</feature>
<name>A0A6V7H6V9_9HYME</name>
<keyword evidence="2" id="KW-0677">Repeat</keyword>
<evidence type="ECO:0000256" key="7">
    <source>
        <dbReference type="PROSITE-ProRule" id="PRU00042"/>
    </source>
</evidence>
<dbReference type="PANTHER" id="PTHR24388:SF48">
    <property type="entry name" value="TRANSCRIPTIONAL REPRESSOR SCRATCH 2"/>
    <property type="match status" value="1"/>
</dbReference>
<keyword evidence="4" id="KW-0862">Zinc</keyword>
<feature type="compositionally biased region" description="Polar residues" evidence="8">
    <location>
        <begin position="414"/>
        <end position="432"/>
    </location>
</feature>
<dbReference type="SUPFAM" id="SSF57667">
    <property type="entry name" value="beta-beta-alpha zinc fingers"/>
    <property type="match status" value="1"/>
</dbReference>
<feature type="non-terminal residue" evidence="10">
    <location>
        <position position="1"/>
    </location>
</feature>
<feature type="compositionally biased region" description="Basic and acidic residues" evidence="8">
    <location>
        <begin position="101"/>
        <end position="111"/>
    </location>
</feature>
<reference evidence="10" key="1">
    <citation type="submission" date="2020-07" db="EMBL/GenBank/DDBJ databases">
        <authorList>
            <person name="Nazaruddin N."/>
        </authorList>
    </citation>
    <scope>NUCLEOTIDE SEQUENCE</scope>
</reference>
<dbReference type="SMART" id="SM00355">
    <property type="entry name" value="ZnF_C2H2"/>
    <property type="match status" value="3"/>
</dbReference>
<feature type="region of interest" description="Disordered" evidence="8">
    <location>
        <begin position="173"/>
        <end position="226"/>
    </location>
</feature>
<keyword evidence="11" id="KW-1185">Reference proteome</keyword>
<dbReference type="PROSITE" id="PS00028">
    <property type="entry name" value="ZINC_FINGER_C2H2_1"/>
    <property type="match status" value="2"/>
</dbReference>
<evidence type="ECO:0000256" key="2">
    <source>
        <dbReference type="ARBA" id="ARBA00022737"/>
    </source>
</evidence>
<evidence type="ECO:0000313" key="10">
    <source>
        <dbReference type="EMBL" id="CAD1475022.1"/>
    </source>
</evidence>
<feature type="region of interest" description="Disordered" evidence="8">
    <location>
        <begin position="97"/>
        <end position="142"/>
    </location>
</feature>
<comment type="caution">
    <text evidence="10">The sequence shown here is derived from an EMBL/GenBank/DDBJ whole genome shotgun (WGS) entry which is preliminary data.</text>
</comment>
<feature type="compositionally biased region" description="Low complexity" evidence="8">
    <location>
        <begin position="119"/>
        <end position="138"/>
    </location>
</feature>
<dbReference type="GO" id="GO:0000978">
    <property type="term" value="F:RNA polymerase II cis-regulatory region sequence-specific DNA binding"/>
    <property type="evidence" value="ECO:0007669"/>
    <property type="project" value="TreeGrafter"/>
</dbReference>
<dbReference type="InterPro" id="IPR013087">
    <property type="entry name" value="Znf_C2H2_type"/>
</dbReference>
<evidence type="ECO:0000256" key="6">
    <source>
        <dbReference type="ARBA" id="ARBA00037948"/>
    </source>
</evidence>
<organism evidence="10 11">
    <name type="scientific">Heterotrigona itama</name>
    <dbReference type="NCBI Taxonomy" id="395501"/>
    <lineage>
        <taxon>Eukaryota</taxon>
        <taxon>Metazoa</taxon>
        <taxon>Ecdysozoa</taxon>
        <taxon>Arthropoda</taxon>
        <taxon>Hexapoda</taxon>
        <taxon>Insecta</taxon>
        <taxon>Pterygota</taxon>
        <taxon>Neoptera</taxon>
        <taxon>Endopterygota</taxon>
        <taxon>Hymenoptera</taxon>
        <taxon>Apocrita</taxon>
        <taxon>Aculeata</taxon>
        <taxon>Apoidea</taxon>
        <taxon>Anthophila</taxon>
        <taxon>Apidae</taxon>
        <taxon>Heterotrigona</taxon>
    </lineage>
</organism>
<feature type="domain" description="C2H2-type" evidence="9">
    <location>
        <begin position="492"/>
        <end position="519"/>
    </location>
</feature>
<keyword evidence="5" id="KW-0539">Nucleus</keyword>
<comment type="similarity">
    <text evidence="6">Belongs to the snail C2H2-type zinc-finger protein family.</text>
</comment>
<dbReference type="Proteomes" id="UP000752696">
    <property type="component" value="Unassembled WGS sequence"/>
</dbReference>
<evidence type="ECO:0000259" key="9">
    <source>
        <dbReference type="PROSITE" id="PS50157"/>
    </source>
</evidence>
<dbReference type="AlphaFoldDB" id="A0A6V7H6V9"/>
<gene>
    <name evidence="10" type="ORF">MHI_LOCUS509263</name>
</gene>
<dbReference type="Pfam" id="PF00096">
    <property type="entry name" value="zf-C2H2"/>
    <property type="match status" value="2"/>
</dbReference>
<evidence type="ECO:0000256" key="4">
    <source>
        <dbReference type="ARBA" id="ARBA00022833"/>
    </source>
</evidence>
<feature type="region of interest" description="Disordered" evidence="8">
    <location>
        <begin position="681"/>
        <end position="703"/>
    </location>
</feature>
<keyword evidence="3 7" id="KW-0863">Zinc-finger</keyword>
<dbReference type="InterPro" id="IPR036236">
    <property type="entry name" value="Znf_C2H2_sf"/>
</dbReference>
<dbReference type="OrthoDB" id="5428132at2759"/>
<evidence type="ECO:0000256" key="5">
    <source>
        <dbReference type="ARBA" id="ARBA00023242"/>
    </source>
</evidence>
<protein>
    <recommendedName>
        <fullName evidence="9">C2H2-type domain-containing protein</fullName>
    </recommendedName>
</protein>
<feature type="domain" description="C2H2-type" evidence="9">
    <location>
        <begin position="549"/>
        <end position="583"/>
    </location>
</feature>
<dbReference type="EMBL" id="CAJDYZ010008091">
    <property type="protein sequence ID" value="CAD1475022.1"/>
    <property type="molecule type" value="Genomic_DNA"/>
</dbReference>
<accession>A0A6V7H6V9</accession>
<evidence type="ECO:0000256" key="8">
    <source>
        <dbReference type="SAM" id="MobiDB-lite"/>
    </source>
</evidence>
<evidence type="ECO:0000256" key="1">
    <source>
        <dbReference type="ARBA" id="ARBA00022723"/>
    </source>
</evidence>
<dbReference type="GO" id="GO:0000981">
    <property type="term" value="F:DNA-binding transcription factor activity, RNA polymerase II-specific"/>
    <property type="evidence" value="ECO:0007669"/>
    <property type="project" value="TreeGrafter"/>
</dbReference>
<sequence length="703" mass="75663">MPRCYMVKKALCNKYITNVARGFESWGRGRSTPSPTTMQIPVSPIEGSVAPPVAQELLIQNAAIDFVGQLRCIAIRYILSAVECLSTQSQDATAATGAKTLEQDVPKEKVNEPSNVGMTTTTTTTSAASTPPAAESSPIARTETSVITCTPATSSPSTVVTPQTTESIALGVENTTTTTSTLPFAAPRSPSKTTVHTDSAHQQRANLLHHTPPGEPSPPSSTATPYHNAVEETTADNSTSDNSTSVSKIGSNNGIVITNYVSPMFKDRSAAETEAAHDLLELSRSLPPLPPPSIAIGPQSVIESPATDVQEMTVYQPDQPIYQVNTIDLANSTIYAHHQQHQASPTTSIIYEPNAAIVQQTGSVFIPLSPVQEILLTYSTPSIPCTPIVAAQQPPQLLPQQHQSIEAVPPLTPPTSECNSDIENNNPNSQPSQKDKEVQTVTEQAEVKPASYTYDTLLVADGRSKNKKIAPTQKAQETEPVEAPETSKVGRYVCCECGKQYATSSNLSRHKQTHRSIDSQSAKKCIHCGKAYVSMPALAMHVLTHKLTHSCGVCGKMFSRPWLLQGHLRTVRVRALRQSVRRPVESACPHADPLHGQELRVPQVSQIVRTEIIPEQALGVCLPEGERRAQQRPRCAPISSPELGSLLALVSLHSSHSDNLTTSSFSFLYLPNVLTTSPFAIKQGSRRSDSAKQRGIPSSSTDQ</sequence>